<evidence type="ECO:0000256" key="1">
    <source>
        <dbReference type="SAM" id="MobiDB-lite"/>
    </source>
</evidence>
<evidence type="ECO:0000313" key="4">
    <source>
        <dbReference type="Proteomes" id="UP000308267"/>
    </source>
</evidence>
<sequence>MSHSRSRNRKHSRRASSSCSCDSYESDCSKSRRRGYGKNRRNEVKDSGSSTRHARRTQRGNILHKLAKRVYRMVDEDNRKHIDSRRPSLENTVPLCGCPLNCGAELQELRDYVNRLHPLLSENNQDTLQQLECFCDVPERLLLEAWTIIGAQKLKELLTDDLLVICARREKRDLKHHQTNSGWPLPPFTSFDELHSNPQPTCGITELWRRSLTELRQLSTEQVKWVLSGSPNVNFIALHWDESSKLATGTTQDDCAPNKDTHLDSTSRLNPVNKEAGELEMRARAIRSMVNAETKSATG</sequence>
<accession>A0A4S2LT08</accession>
<feature type="compositionally biased region" description="Basic residues" evidence="1">
    <location>
        <begin position="1"/>
        <end position="14"/>
    </location>
</feature>
<proteinExistence type="predicted"/>
<evidence type="ECO:0000313" key="2">
    <source>
        <dbReference type="EMBL" id="TGZ64026.1"/>
    </source>
</evidence>
<gene>
    <name evidence="2" type="ORF">CRM22_006571</name>
    <name evidence="3" type="ORF">CRM22_006572</name>
</gene>
<feature type="region of interest" description="Disordered" evidence="1">
    <location>
        <begin position="1"/>
        <end position="59"/>
    </location>
</feature>
<evidence type="ECO:0000313" key="3">
    <source>
        <dbReference type="EMBL" id="TGZ64027.1"/>
    </source>
</evidence>
<reference evidence="3 4" key="1">
    <citation type="journal article" date="2019" name="BMC Genomics">
        <title>New insights from Opisthorchis felineus genome: update on genomics of the epidemiologically important liver flukes.</title>
        <authorList>
            <person name="Ershov N.I."/>
            <person name="Mordvinov V.A."/>
            <person name="Prokhortchouk E.B."/>
            <person name="Pakharukova M.Y."/>
            <person name="Gunbin K.V."/>
            <person name="Ustyantsev K."/>
            <person name="Genaev M.A."/>
            <person name="Blinov A.G."/>
            <person name="Mazur A."/>
            <person name="Boulygina E."/>
            <person name="Tsygankova S."/>
            <person name="Khrameeva E."/>
            <person name="Chekanov N."/>
            <person name="Fan G."/>
            <person name="Xiao A."/>
            <person name="Zhang H."/>
            <person name="Xu X."/>
            <person name="Yang H."/>
            <person name="Solovyev V."/>
            <person name="Lee S.M."/>
            <person name="Liu X."/>
            <person name="Afonnikov D.A."/>
            <person name="Skryabin K.G."/>
        </authorList>
    </citation>
    <scope>NUCLEOTIDE SEQUENCE [LARGE SCALE GENOMIC DNA]</scope>
    <source>
        <strain evidence="3">AK-0245</strain>
        <tissue evidence="3">Whole organism</tissue>
    </source>
</reference>
<dbReference type="AlphaFoldDB" id="A0A4S2LT08"/>
<comment type="caution">
    <text evidence="3">The sequence shown here is derived from an EMBL/GenBank/DDBJ whole genome shotgun (WGS) entry which is preliminary data.</text>
</comment>
<organism evidence="3 4">
    <name type="scientific">Opisthorchis felineus</name>
    <dbReference type="NCBI Taxonomy" id="147828"/>
    <lineage>
        <taxon>Eukaryota</taxon>
        <taxon>Metazoa</taxon>
        <taxon>Spiralia</taxon>
        <taxon>Lophotrochozoa</taxon>
        <taxon>Platyhelminthes</taxon>
        <taxon>Trematoda</taxon>
        <taxon>Digenea</taxon>
        <taxon>Opisthorchiida</taxon>
        <taxon>Opisthorchiata</taxon>
        <taxon>Opisthorchiidae</taxon>
        <taxon>Opisthorchis</taxon>
    </lineage>
</organism>
<dbReference type="EMBL" id="SJOL01006915">
    <property type="protein sequence ID" value="TGZ64026.1"/>
    <property type="molecule type" value="Genomic_DNA"/>
</dbReference>
<dbReference type="EMBL" id="SJOL01006915">
    <property type="protein sequence ID" value="TGZ64027.1"/>
    <property type="molecule type" value="Genomic_DNA"/>
</dbReference>
<dbReference type="Proteomes" id="UP000308267">
    <property type="component" value="Unassembled WGS sequence"/>
</dbReference>
<dbReference type="OrthoDB" id="6266577at2759"/>
<name>A0A4S2LT08_OPIFE</name>
<protein>
    <submittedName>
        <fullName evidence="3">Uncharacterized protein</fullName>
    </submittedName>
</protein>
<keyword evidence="4" id="KW-1185">Reference proteome</keyword>